<dbReference type="SFLD" id="SFLDG01020">
    <property type="entry name" value="Terpene_Cyclase_Like_2"/>
    <property type="match status" value="1"/>
</dbReference>
<dbReference type="PANTHER" id="PTHR35201:SF4">
    <property type="entry name" value="BETA-PINACENE SYNTHASE-RELATED"/>
    <property type="match status" value="1"/>
</dbReference>
<proteinExistence type="inferred from homology"/>
<evidence type="ECO:0000313" key="5">
    <source>
        <dbReference type="EMBL" id="PIA92851.1"/>
    </source>
</evidence>
<evidence type="ECO:0000256" key="2">
    <source>
        <dbReference type="ARBA" id="ARBA00006333"/>
    </source>
</evidence>
<accession>A0A2G5HJW1</accession>
<dbReference type="GO" id="GO:0010333">
    <property type="term" value="F:terpene synthase activity"/>
    <property type="evidence" value="ECO:0007669"/>
    <property type="project" value="InterPro"/>
</dbReference>
<dbReference type="OrthoDB" id="2861623at2759"/>
<dbReference type="Pfam" id="PF19086">
    <property type="entry name" value="Terpene_syn_C_2"/>
    <property type="match status" value="1"/>
</dbReference>
<dbReference type="GO" id="GO:0046872">
    <property type="term" value="F:metal ion binding"/>
    <property type="evidence" value="ECO:0007669"/>
    <property type="project" value="UniProtKB-KW"/>
</dbReference>
<dbReference type="SFLD" id="SFLDS00005">
    <property type="entry name" value="Isoprenoid_Synthase_Type_I"/>
    <property type="match status" value="1"/>
</dbReference>
<reference evidence="5 7" key="1">
    <citation type="submission" date="2015-10" db="EMBL/GenBank/DDBJ databases">
        <title>The cercosporin biosynthetic gene cluster was horizontally transferred to several fungal lineages and shown to be expanded in Cercospora beticola based on microsynteny with recipient genomes.</title>
        <authorList>
            <person name="De Jonge R."/>
            <person name="Ebert M.K."/>
            <person name="Suttle J.C."/>
            <person name="Jurick Ii W.M."/>
            <person name="Secor G.A."/>
            <person name="Thomma B.P."/>
            <person name="Van De Peer Y."/>
            <person name="Bolton M.D."/>
        </authorList>
    </citation>
    <scope>NUCLEOTIDE SEQUENCE [LARGE SCALE GENOMIC DNA]</scope>
    <source>
        <strain evidence="5 7">09-40</strain>
    </source>
</reference>
<dbReference type="EMBL" id="CP134187">
    <property type="protein sequence ID" value="WPB01957.1"/>
    <property type="molecule type" value="Genomic_DNA"/>
</dbReference>
<protein>
    <recommendedName>
        <fullName evidence="4">Terpene synthase</fullName>
        <ecNumber evidence="4">4.2.3.-</ecNumber>
    </recommendedName>
</protein>
<keyword evidence="4" id="KW-0479">Metal-binding</keyword>
<evidence type="ECO:0000256" key="3">
    <source>
        <dbReference type="ARBA" id="ARBA00022842"/>
    </source>
</evidence>
<comment type="cofactor">
    <cofactor evidence="1 4">
        <name>Mg(2+)</name>
        <dbReference type="ChEBI" id="CHEBI:18420"/>
    </cofactor>
</comment>
<dbReference type="GO" id="GO:0008299">
    <property type="term" value="P:isoprenoid biosynthetic process"/>
    <property type="evidence" value="ECO:0007669"/>
    <property type="project" value="UniProtKB-ARBA"/>
</dbReference>
<dbReference type="EC" id="4.2.3.-" evidence="4"/>
<dbReference type="SUPFAM" id="SSF48576">
    <property type="entry name" value="Terpenoid synthases"/>
    <property type="match status" value="1"/>
</dbReference>
<name>A0A2G5HJW1_CERBT</name>
<evidence type="ECO:0000256" key="1">
    <source>
        <dbReference type="ARBA" id="ARBA00001946"/>
    </source>
</evidence>
<comment type="similarity">
    <text evidence="2 4">Belongs to the terpene synthase family.</text>
</comment>
<dbReference type="Gene3D" id="1.10.600.10">
    <property type="entry name" value="Farnesyl Diphosphate Synthase"/>
    <property type="match status" value="1"/>
</dbReference>
<evidence type="ECO:0000313" key="6">
    <source>
        <dbReference type="EMBL" id="WPB01957.1"/>
    </source>
</evidence>
<evidence type="ECO:0000313" key="7">
    <source>
        <dbReference type="Proteomes" id="UP000230605"/>
    </source>
</evidence>
<sequence length="351" mass="40651">MTIPRPQHEKSSRLLIRLPILFKSFIAPDPDMRPDYEQCKLASCQWLADRLGMTEKASRVLTAGDFTWFCAVYIPYTPYERFRIVSDWTNLIFYLDDLFDNGDLKGDPVRTKAFIDRLFEAIDGDITPADQNDPDLDYVDKQKFYRRAMEKFLIGALKHVEDCHEDYNRSLDEILERRSDSVGMDPCYPMVCFANDLEIPDEIMLSEQIRGLEQLSCELCGLQNDVVSYRKEESESVTHNMIAVCRLNGMEVQEAHDHVAIMIDTRLNRMDETFATLPKCDKDIAEQVKAYVRGIELMVAANVHWSYRSHRYFGLRNHEVRETGLVDLLVQPPYLKQAIVPKGRADSFNEA</sequence>
<keyword evidence="3 4" id="KW-0460">Magnesium</keyword>
<dbReference type="PANTHER" id="PTHR35201">
    <property type="entry name" value="TERPENE SYNTHASE"/>
    <property type="match status" value="1"/>
</dbReference>
<reference evidence="6 8" key="2">
    <citation type="submission" date="2023-09" db="EMBL/GenBank/DDBJ databases">
        <title>Complete-Gapless Cercospora beticola genome.</title>
        <authorList>
            <person name="Wyatt N.A."/>
            <person name="Spanner R.E."/>
            <person name="Bolton M.D."/>
        </authorList>
    </citation>
    <scope>NUCLEOTIDE SEQUENCE [LARGE SCALE GENOMIC DNA]</scope>
    <source>
        <strain evidence="6">Cb09-40</strain>
    </source>
</reference>
<dbReference type="InterPro" id="IPR008949">
    <property type="entry name" value="Isoprenoid_synthase_dom_sf"/>
</dbReference>
<dbReference type="AlphaFoldDB" id="A0A2G5HJW1"/>
<evidence type="ECO:0000256" key="4">
    <source>
        <dbReference type="RuleBase" id="RU366034"/>
    </source>
</evidence>
<organism evidence="5 7">
    <name type="scientific">Cercospora beticola</name>
    <name type="common">Sugarbeet leaf spot fungus</name>
    <dbReference type="NCBI Taxonomy" id="122368"/>
    <lineage>
        <taxon>Eukaryota</taxon>
        <taxon>Fungi</taxon>
        <taxon>Dikarya</taxon>
        <taxon>Ascomycota</taxon>
        <taxon>Pezizomycotina</taxon>
        <taxon>Dothideomycetes</taxon>
        <taxon>Dothideomycetidae</taxon>
        <taxon>Mycosphaerellales</taxon>
        <taxon>Mycosphaerellaceae</taxon>
        <taxon>Cercospora</taxon>
    </lineage>
</organism>
<keyword evidence="4" id="KW-0456">Lyase</keyword>
<evidence type="ECO:0000313" key="8">
    <source>
        <dbReference type="Proteomes" id="UP001302367"/>
    </source>
</evidence>
<dbReference type="Proteomes" id="UP000230605">
    <property type="component" value="Chromosome 4"/>
</dbReference>
<dbReference type="Proteomes" id="UP001302367">
    <property type="component" value="Chromosome 4"/>
</dbReference>
<gene>
    <name evidence="5" type="ORF">CB0940_04695</name>
    <name evidence="6" type="ORF">RHO25_006590</name>
</gene>
<dbReference type="EMBL" id="LKMD01000105">
    <property type="protein sequence ID" value="PIA92851.1"/>
    <property type="molecule type" value="Genomic_DNA"/>
</dbReference>
<dbReference type="InterPro" id="IPR034686">
    <property type="entry name" value="Terpene_cyclase-like_2"/>
</dbReference>
<keyword evidence="8" id="KW-1185">Reference proteome</keyword>